<dbReference type="SUPFAM" id="SSF63892">
    <property type="entry name" value="Pyridoxine 5'-phosphate synthase"/>
    <property type="match status" value="1"/>
</dbReference>
<organism evidence="6 7">
    <name type="scientific">Novilysobacter selenitireducens</name>
    <dbReference type="NCBI Taxonomy" id="2872639"/>
    <lineage>
        <taxon>Bacteria</taxon>
        <taxon>Pseudomonadati</taxon>
        <taxon>Pseudomonadota</taxon>
        <taxon>Gammaproteobacteria</taxon>
        <taxon>Lysobacterales</taxon>
        <taxon>Lysobacteraceae</taxon>
        <taxon>Novilysobacter</taxon>
    </lineage>
</organism>
<evidence type="ECO:0000313" key="7">
    <source>
        <dbReference type="Proteomes" id="UP001430954"/>
    </source>
</evidence>
<comment type="catalytic activity">
    <reaction evidence="4">
        <text>3-amino-2-oxopropyl phosphate + 1-deoxy-D-xylulose 5-phosphate = pyridoxine 5'-phosphate + phosphate + 2 H2O + H(+)</text>
        <dbReference type="Rhea" id="RHEA:15265"/>
        <dbReference type="ChEBI" id="CHEBI:15377"/>
        <dbReference type="ChEBI" id="CHEBI:15378"/>
        <dbReference type="ChEBI" id="CHEBI:43474"/>
        <dbReference type="ChEBI" id="CHEBI:57279"/>
        <dbReference type="ChEBI" id="CHEBI:57792"/>
        <dbReference type="ChEBI" id="CHEBI:58589"/>
        <dbReference type="EC" id="2.6.99.2"/>
    </reaction>
</comment>
<accession>A0ABS7T295</accession>
<sequence>MTRLSVNVNKVAVLRNSRGGRDPDVVEAAIACLDAGAHGITVHPRPDARHIRTDDVMALAALTLERGVEFNLEGNPFAPPRPGYPGFLALCEATRPAQATLVPDGDAQLTSDHGFDFQRDADRLRPLVASLQALGCRVSLFADAPEDPALATAQATAAASTGAQRIELYTGPYAEAASQGGAGLIRGLERFSGMAAAAAAAGLGVNAGHDLNQDNLGPFLAAVPGVLEVSIGHALIGEALHAGLPATVRAYLAVIDHASRGGSIPLA</sequence>
<comment type="subcellular location">
    <subcellularLocation>
        <location evidence="4">Cytoplasm</location>
    </subcellularLocation>
</comment>
<feature type="binding site" evidence="4">
    <location>
        <position position="50"/>
    </location>
    <ligand>
        <name>1-deoxy-D-xylulose 5-phosphate</name>
        <dbReference type="ChEBI" id="CHEBI:57792"/>
    </ligand>
</feature>
<dbReference type="RefSeq" id="WP_223674217.1">
    <property type="nucleotide sequence ID" value="NZ_JAINZW010000001.1"/>
</dbReference>
<dbReference type="NCBIfam" id="NF003626">
    <property type="entry name" value="PRK05265.1-4"/>
    <property type="match status" value="1"/>
</dbReference>
<comment type="subunit">
    <text evidence="4">Homooctamer; tetramer of dimers.</text>
</comment>
<feature type="binding site" evidence="4">
    <location>
        <position position="110"/>
    </location>
    <ligand>
        <name>1-deoxy-D-xylulose 5-phosphate</name>
        <dbReference type="ChEBI" id="CHEBI:57792"/>
    </ligand>
</feature>
<dbReference type="PANTHER" id="PTHR30456:SF0">
    <property type="entry name" value="PYRIDOXINE 5'-PHOSPHATE SYNTHASE"/>
    <property type="match status" value="1"/>
</dbReference>
<evidence type="ECO:0000256" key="1">
    <source>
        <dbReference type="ARBA" id="ARBA00022490"/>
    </source>
</evidence>
<comment type="caution">
    <text evidence="6">The sequence shown here is derived from an EMBL/GenBank/DDBJ whole genome shotgun (WGS) entry which is preliminary data.</text>
</comment>
<feature type="site" description="Transition state stabilizer" evidence="4">
    <location>
        <position position="167"/>
    </location>
</feature>
<gene>
    <name evidence="4" type="primary">pdxJ</name>
    <name evidence="6" type="ORF">K6753_00400</name>
</gene>
<comment type="function">
    <text evidence="4">Catalyzes the complicated ring closure reaction between the two acyclic compounds 1-deoxy-D-xylulose-5-phosphate (DXP) and 3-amino-2-oxopropyl phosphate (1-amino-acetone-3-phosphate or AAP) to form pyridoxine 5'-phosphate (PNP) and inorganic phosphate.</text>
</comment>
<feature type="active site" description="Proton acceptor" evidence="4">
    <location>
        <position position="43"/>
    </location>
</feature>
<evidence type="ECO:0000313" key="6">
    <source>
        <dbReference type="EMBL" id="MBZ4037993.1"/>
    </source>
</evidence>
<feature type="active site" description="Proton donor" evidence="4">
    <location>
        <position position="209"/>
    </location>
</feature>
<name>A0ABS7T295_9GAMM</name>
<comment type="similarity">
    <text evidence="4">Belongs to the PNP synthase family.</text>
</comment>
<dbReference type="EMBL" id="JAINZW010000001">
    <property type="protein sequence ID" value="MBZ4037993.1"/>
    <property type="molecule type" value="Genomic_DNA"/>
</dbReference>
<dbReference type="Proteomes" id="UP001430954">
    <property type="component" value="Unassembled WGS sequence"/>
</dbReference>
<keyword evidence="1 4" id="KW-0963">Cytoplasm</keyword>
<feature type="binding site" evidence="4">
    <location>
        <begin position="232"/>
        <end position="233"/>
    </location>
    <ligand>
        <name>3-amino-2-oxopropyl phosphate</name>
        <dbReference type="ChEBI" id="CHEBI:57279"/>
    </ligand>
</feature>
<evidence type="ECO:0000256" key="3">
    <source>
        <dbReference type="ARBA" id="ARBA00023096"/>
    </source>
</evidence>
<comment type="caution">
    <text evidence="4">Lacks conserved residue(s) required for the propagation of feature annotation.</text>
</comment>
<feature type="binding site" evidence="4">
    <location>
        <position position="18"/>
    </location>
    <ligand>
        <name>3-amino-2-oxopropyl phosphate</name>
        <dbReference type="ChEBI" id="CHEBI:57279"/>
    </ligand>
</feature>
<dbReference type="NCBIfam" id="TIGR00559">
    <property type="entry name" value="pdxJ"/>
    <property type="match status" value="1"/>
</dbReference>
<dbReference type="EC" id="2.6.99.2" evidence="4 5"/>
<evidence type="ECO:0000256" key="4">
    <source>
        <dbReference type="HAMAP-Rule" id="MF_00279"/>
    </source>
</evidence>
<protein>
    <recommendedName>
        <fullName evidence="4 5">Pyridoxine 5'-phosphate synthase</fullName>
        <shortName evidence="4">PNP synthase</shortName>
        <ecNumber evidence="4 5">2.6.99.2</ecNumber>
    </recommendedName>
</protein>
<keyword evidence="2 4" id="KW-0808">Transferase</keyword>
<feature type="active site" description="Proton acceptor" evidence="4">
    <location>
        <position position="73"/>
    </location>
</feature>
<feature type="binding site" evidence="4">
    <location>
        <position position="7"/>
    </location>
    <ligand>
        <name>3-amino-2-oxopropyl phosphate</name>
        <dbReference type="ChEBI" id="CHEBI:57279"/>
    </ligand>
</feature>
<comment type="pathway">
    <text evidence="4">Cofactor biosynthesis; pyridoxine 5'-phosphate biosynthesis; pyridoxine 5'-phosphate from D-erythrose 4-phosphate: step 5/5.</text>
</comment>
<dbReference type="Gene3D" id="3.20.20.70">
    <property type="entry name" value="Aldolase class I"/>
    <property type="match status" value="1"/>
</dbReference>
<dbReference type="InterPro" id="IPR004569">
    <property type="entry name" value="PyrdxlP_synth_PdxJ"/>
</dbReference>
<evidence type="ECO:0000256" key="2">
    <source>
        <dbReference type="ARBA" id="ARBA00022679"/>
    </source>
</evidence>
<dbReference type="PANTHER" id="PTHR30456">
    <property type="entry name" value="PYRIDOXINE 5'-PHOSPHATE SYNTHASE"/>
    <property type="match status" value="1"/>
</dbReference>
<keyword evidence="7" id="KW-1185">Reference proteome</keyword>
<dbReference type="InterPro" id="IPR013785">
    <property type="entry name" value="Aldolase_TIM"/>
</dbReference>
<dbReference type="Pfam" id="PF03740">
    <property type="entry name" value="PdxJ"/>
    <property type="match status" value="1"/>
</dbReference>
<keyword evidence="3 4" id="KW-0664">Pyridoxine biosynthesis</keyword>
<proteinExistence type="inferred from homology"/>
<reference evidence="6 7" key="1">
    <citation type="submission" date="2021-09" db="EMBL/GenBank/DDBJ databases">
        <title>Lysobacter sp. 13A isolated from the river sediment.</title>
        <authorList>
            <person name="Liu H."/>
            <person name="Li S."/>
            <person name="Mao S."/>
        </authorList>
    </citation>
    <scope>NUCLEOTIDE SEQUENCE [LARGE SCALE GENOMIC DNA]</scope>
    <source>
        <strain evidence="6 7">13A</strain>
    </source>
</reference>
<dbReference type="InterPro" id="IPR036130">
    <property type="entry name" value="Pyridoxine-5'_phos_synth"/>
</dbReference>
<dbReference type="GO" id="GO:0033856">
    <property type="term" value="F:pyridoxine 5'-phosphate synthase activity"/>
    <property type="evidence" value="ECO:0007669"/>
    <property type="project" value="UniProtKB-EC"/>
</dbReference>
<feature type="binding site" evidence="4">
    <location>
        <position position="210"/>
    </location>
    <ligand>
        <name>3-amino-2-oxopropyl phosphate</name>
        <dbReference type="ChEBI" id="CHEBI:57279"/>
    </ligand>
</feature>
<evidence type="ECO:0000256" key="5">
    <source>
        <dbReference type="NCBIfam" id="TIGR00559"/>
    </source>
</evidence>
<dbReference type="HAMAP" id="MF_00279">
    <property type="entry name" value="PdxJ"/>
    <property type="match status" value="1"/>
</dbReference>
<feature type="binding site" evidence="4">
    <location>
        <position position="45"/>
    </location>
    <ligand>
        <name>1-deoxy-D-xylulose 5-phosphate</name>
        <dbReference type="ChEBI" id="CHEBI:57792"/>
    </ligand>
</feature>